<keyword evidence="1" id="KW-0238">DNA-binding</keyword>
<sequence length="64" mass="6977">MLSSRVQVESAGWLTVIPVEVSRRLGLTPGAELFWEDDGSGGFRVFSADQKNRRDRADGPDLAG</sequence>
<keyword evidence="2" id="KW-1185">Reference proteome</keyword>
<accession>A0A841GWX3</accession>
<gene>
    <name evidence="1" type="ORF">HNQ61_001512</name>
</gene>
<dbReference type="GO" id="GO:0003677">
    <property type="term" value="F:DNA binding"/>
    <property type="evidence" value="ECO:0007669"/>
    <property type="project" value="UniProtKB-KW"/>
</dbReference>
<dbReference type="AlphaFoldDB" id="A0A841GWX3"/>
<protein>
    <submittedName>
        <fullName evidence="1">Bifunctional DNA-binding transcriptional regulator/antitoxin component of YhaV-PrlF toxin-antitoxin module</fullName>
    </submittedName>
</protein>
<reference evidence="1 2" key="1">
    <citation type="submission" date="2020-08" db="EMBL/GenBank/DDBJ databases">
        <title>Genomic Encyclopedia of Type Strains, Phase IV (KMG-IV): sequencing the most valuable type-strain genomes for metagenomic binning, comparative biology and taxonomic classification.</title>
        <authorList>
            <person name="Goeker M."/>
        </authorList>
    </citation>
    <scope>NUCLEOTIDE SEQUENCE [LARGE SCALE GENOMIC DNA]</scope>
    <source>
        <strain evidence="1 2">DSM 29007</strain>
    </source>
</reference>
<name>A0A841GWX3_9BACT</name>
<comment type="caution">
    <text evidence="1">The sequence shown here is derived from an EMBL/GenBank/DDBJ whole genome shotgun (WGS) entry which is preliminary data.</text>
</comment>
<proteinExistence type="predicted"/>
<dbReference type="RefSeq" id="WP_170039421.1">
    <property type="nucleotide sequence ID" value="NZ_JABDTL010000002.1"/>
</dbReference>
<dbReference type="EMBL" id="JACHIA010000003">
    <property type="protein sequence ID" value="MBB6069895.1"/>
    <property type="molecule type" value="Genomic_DNA"/>
</dbReference>
<evidence type="ECO:0000313" key="1">
    <source>
        <dbReference type="EMBL" id="MBB6069895.1"/>
    </source>
</evidence>
<evidence type="ECO:0000313" key="2">
    <source>
        <dbReference type="Proteomes" id="UP000582837"/>
    </source>
</evidence>
<organism evidence="1 2">
    <name type="scientific">Longimicrobium terrae</name>
    <dbReference type="NCBI Taxonomy" id="1639882"/>
    <lineage>
        <taxon>Bacteria</taxon>
        <taxon>Pseudomonadati</taxon>
        <taxon>Gemmatimonadota</taxon>
        <taxon>Longimicrobiia</taxon>
        <taxon>Longimicrobiales</taxon>
        <taxon>Longimicrobiaceae</taxon>
        <taxon>Longimicrobium</taxon>
    </lineage>
</organism>
<dbReference type="Proteomes" id="UP000582837">
    <property type="component" value="Unassembled WGS sequence"/>
</dbReference>